<organism evidence="1 2">
    <name type="scientific">candidate division WS5 bacterium</name>
    <dbReference type="NCBI Taxonomy" id="2093353"/>
    <lineage>
        <taxon>Bacteria</taxon>
        <taxon>candidate division WS5</taxon>
    </lineage>
</organism>
<evidence type="ECO:0000313" key="2">
    <source>
        <dbReference type="Proteomes" id="UP000285655"/>
    </source>
</evidence>
<dbReference type="Proteomes" id="UP000285655">
    <property type="component" value="Unassembled WGS sequence"/>
</dbReference>
<sequence length="330" mass="34310">MKFTKKIISKQVAVLSVIALVVAFLFPILAKAQNPASFLGGNIMTGTNNTSGDGTWIDPVSASPGEVIEFRVVAQNQTPGVTINNVKVSANLPAERSVSPTASATVTGDNASAVTDTVVVNVVGGSQQGFAYIPGHGRLFSPGCPSGCDVGDEVVSGGLNVGSLGPGESTQVLFKAYVTNIVSATPTPTISPTATPTVVPTVPPTVVPTQPPSPTPQPQGNITELINELINDIRNENRNSQDQTQNNNQTVNVTQSTAAVSAPVVAQAAVKPIVAPVKELPKTGLPLAVWALASLLPAGLGMKRINKKTEQNNSSSNVNHVWRKRVFNQE</sequence>
<dbReference type="EMBL" id="QZJW01000040">
    <property type="protein sequence ID" value="RJO60710.1"/>
    <property type="molecule type" value="Genomic_DNA"/>
</dbReference>
<comment type="caution">
    <text evidence="1">The sequence shown here is derived from an EMBL/GenBank/DDBJ whole genome shotgun (WGS) entry which is preliminary data.</text>
</comment>
<evidence type="ECO:0000313" key="1">
    <source>
        <dbReference type="EMBL" id="RJO60710.1"/>
    </source>
</evidence>
<proteinExistence type="predicted"/>
<dbReference type="AlphaFoldDB" id="A0A419DCE6"/>
<reference evidence="1 2" key="1">
    <citation type="journal article" date="2017" name="ISME J.">
        <title>Energy and carbon metabolisms in a deep terrestrial subsurface fluid microbial community.</title>
        <authorList>
            <person name="Momper L."/>
            <person name="Jungbluth S.P."/>
            <person name="Lee M.D."/>
            <person name="Amend J.P."/>
        </authorList>
    </citation>
    <scope>NUCLEOTIDE SEQUENCE [LARGE SCALE GENOMIC DNA]</scope>
    <source>
        <strain evidence="1">SURF_29</strain>
    </source>
</reference>
<evidence type="ECO:0008006" key="3">
    <source>
        <dbReference type="Google" id="ProtNLM"/>
    </source>
</evidence>
<name>A0A419DCE6_9BACT</name>
<protein>
    <recommendedName>
        <fullName evidence="3">DUF11 domain-containing protein</fullName>
    </recommendedName>
</protein>
<accession>A0A419DCE6</accession>
<gene>
    <name evidence="1" type="ORF">C4544_04535</name>
</gene>